<feature type="coiled-coil region" evidence="1">
    <location>
        <begin position="151"/>
        <end position="380"/>
    </location>
</feature>
<comment type="caution">
    <text evidence="2">The sequence shown here is derived from an EMBL/GenBank/DDBJ whole genome shotgun (WGS) entry which is preliminary data.</text>
</comment>
<keyword evidence="1" id="KW-0175">Coiled coil</keyword>
<reference evidence="2" key="1">
    <citation type="journal article" date="2023" name="IScience">
        <title>Live-bearing cockroach genome reveals convergent evolutionary mechanisms linked to viviparity in insects and beyond.</title>
        <authorList>
            <person name="Fouks B."/>
            <person name="Harrison M.C."/>
            <person name="Mikhailova A.A."/>
            <person name="Marchal E."/>
            <person name="English S."/>
            <person name="Carruthers M."/>
            <person name="Jennings E.C."/>
            <person name="Chiamaka E.L."/>
            <person name="Frigard R.A."/>
            <person name="Pippel M."/>
            <person name="Attardo G.M."/>
            <person name="Benoit J.B."/>
            <person name="Bornberg-Bauer E."/>
            <person name="Tobe S.S."/>
        </authorList>
    </citation>
    <scope>NUCLEOTIDE SEQUENCE</scope>
    <source>
        <strain evidence="2">Stay&amp;Tobe</strain>
    </source>
</reference>
<dbReference type="AlphaFoldDB" id="A0AAD8A4D8"/>
<name>A0AAD8A4D8_DIPPU</name>
<organism evidence="2 3">
    <name type="scientific">Diploptera punctata</name>
    <name type="common">Pacific beetle cockroach</name>
    <dbReference type="NCBI Taxonomy" id="6984"/>
    <lineage>
        <taxon>Eukaryota</taxon>
        <taxon>Metazoa</taxon>
        <taxon>Ecdysozoa</taxon>
        <taxon>Arthropoda</taxon>
        <taxon>Hexapoda</taxon>
        <taxon>Insecta</taxon>
        <taxon>Pterygota</taxon>
        <taxon>Neoptera</taxon>
        <taxon>Polyneoptera</taxon>
        <taxon>Dictyoptera</taxon>
        <taxon>Blattodea</taxon>
        <taxon>Blaberoidea</taxon>
        <taxon>Blaberidae</taxon>
        <taxon>Diplopterinae</taxon>
        <taxon>Diploptera</taxon>
    </lineage>
</organism>
<feature type="coiled-coil region" evidence="1">
    <location>
        <begin position="4"/>
        <end position="99"/>
    </location>
</feature>
<gene>
    <name evidence="2" type="ORF">L9F63_001255</name>
</gene>
<dbReference type="EMBL" id="JASPKZ010003843">
    <property type="protein sequence ID" value="KAJ9592254.1"/>
    <property type="molecule type" value="Genomic_DNA"/>
</dbReference>
<sequence>MILKKILNSKCNSHEEEIRLCKEQIDFLNTRLKDANEAEKNHMSEITACQSQLKEYKDQLETLDRRFNEELMRQQENFNSQLNSKCEEIEALHKCLKEARNLKRNIEMRHYFINQKQVDNLKENFELEISKLSESHSLELKEKDEKNLAGIELFNKQMENLVMELSEMKKSEQNYKNEVIIYQSKIEEVIKERDDYERRLGDEIAALKKFAGSQDELEAYKEQVKTLKESFEVEISKLSEHHKNEIRGNDEKYSTEIELLNKQIENLVKELSNVKNSEEKEKNDKIDEEIIVYKEKLQHLESHLQKCNGFEEKEKNYEAEIAVYKQQLQELKLQLQKYNRNEEKYVEDLTKYQTEITANKNVIESLYAKLKEEKEFHKKK</sequence>
<keyword evidence="3" id="KW-1185">Reference proteome</keyword>
<proteinExistence type="predicted"/>
<accession>A0AAD8A4D8</accession>
<evidence type="ECO:0000313" key="2">
    <source>
        <dbReference type="EMBL" id="KAJ9592254.1"/>
    </source>
</evidence>
<dbReference type="Proteomes" id="UP001233999">
    <property type="component" value="Unassembled WGS sequence"/>
</dbReference>
<evidence type="ECO:0000256" key="1">
    <source>
        <dbReference type="SAM" id="Coils"/>
    </source>
</evidence>
<evidence type="ECO:0000313" key="3">
    <source>
        <dbReference type="Proteomes" id="UP001233999"/>
    </source>
</evidence>
<protein>
    <submittedName>
        <fullName evidence="2">Uncharacterized protein</fullName>
    </submittedName>
</protein>
<reference evidence="2" key="2">
    <citation type="submission" date="2023-05" db="EMBL/GenBank/DDBJ databases">
        <authorList>
            <person name="Fouks B."/>
        </authorList>
    </citation>
    <scope>NUCLEOTIDE SEQUENCE</scope>
    <source>
        <strain evidence="2">Stay&amp;Tobe</strain>
        <tissue evidence="2">Testes</tissue>
    </source>
</reference>